<feature type="domain" description="Phosphoribosyltransferase" evidence="3">
    <location>
        <begin position="22"/>
        <end position="171"/>
    </location>
</feature>
<dbReference type="GO" id="GO:0000287">
    <property type="term" value="F:magnesium ion binding"/>
    <property type="evidence" value="ECO:0007669"/>
    <property type="project" value="TreeGrafter"/>
</dbReference>
<dbReference type="SUPFAM" id="SSF53271">
    <property type="entry name" value="PRTase-like"/>
    <property type="match status" value="1"/>
</dbReference>
<dbReference type="GO" id="GO:0006178">
    <property type="term" value="P:guanine salvage"/>
    <property type="evidence" value="ECO:0007669"/>
    <property type="project" value="TreeGrafter"/>
</dbReference>
<comment type="catalytic activity">
    <reaction evidence="1">
        <text>GMP + diphosphate = guanine + 5-phospho-alpha-D-ribose 1-diphosphate</text>
        <dbReference type="Rhea" id="RHEA:25424"/>
        <dbReference type="ChEBI" id="CHEBI:16235"/>
        <dbReference type="ChEBI" id="CHEBI:33019"/>
        <dbReference type="ChEBI" id="CHEBI:58017"/>
        <dbReference type="ChEBI" id="CHEBI:58115"/>
        <dbReference type="EC" id="2.4.2.8"/>
    </reaction>
    <physiologicalReaction direction="right-to-left" evidence="1">
        <dbReference type="Rhea" id="RHEA:25426"/>
    </physiologicalReaction>
</comment>
<dbReference type="PANTHER" id="PTHR43340">
    <property type="entry name" value="HYPOXANTHINE-GUANINE PHOSPHORIBOSYLTRANSFERASE"/>
    <property type="match status" value="1"/>
</dbReference>
<proteinExistence type="predicted"/>
<dbReference type="GO" id="GO:0046100">
    <property type="term" value="P:hypoxanthine metabolic process"/>
    <property type="evidence" value="ECO:0007669"/>
    <property type="project" value="TreeGrafter"/>
</dbReference>
<dbReference type="GO" id="GO:0052657">
    <property type="term" value="F:guanine phosphoribosyltransferase activity"/>
    <property type="evidence" value="ECO:0007669"/>
    <property type="project" value="RHEA"/>
</dbReference>
<dbReference type="InterPro" id="IPR050408">
    <property type="entry name" value="HGPRT"/>
</dbReference>
<dbReference type="InterPro" id="IPR029057">
    <property type="entry name" value="PRTase-like"/>
</dbReference>
<dbReference type="GO" id="GO:0032263">
    <property type="term" value="P:GMP salvage"/>
    <property type="evidence" value="ECO:0007669"/>
    <property type="project" value="TreeGrafter"/>
</dbReference>
<accession>A4B9F4</accession>
<gene>
    <name evidence="4" type="ORF">MED297_20247</name>
</gene>
<dbReference type="STRING" id="314283.MED297_20247"/>
<keyword evidence="5" id="KW-1185">Reference proteome</keyword>
<evidence type="ECO:0000256" key="2">
    <source>
        <dbReference type="ARBA" id="ARBA00049402"/>
    </source>
</evidence>
<comment type="catalytic activity">
    <reaction evidence="2">
        <text>IMP + diphosphate = hypoxanthine + 5-phospho-alpha-D-ribose 1-diphosphate</text>
        <dbReference type="Rhea" id="RHEA:17973"/>
        <dbReference type="ChEBI" id="CHEBI:17368"/>
        <dbReference type="ChEBI" id="CHEBI:33019"/>
        <dbReference type="ChEBI" id="CHEBI:58017"/>
        <dbReference type="ChEBI" id="CHEBI:58053"/>
        <dbReference type="EC" id="2.4.2.8"/>
    </reaction>
    <physiologicalReaction direction="right-to-left" evidence="2">
        <dbReference type="Rhea" id="RHEA:17975"/>
    </physiologicalReaction>
</comment>
<dbReference type="NCBIfam" id="NF006605">
    <property type="entry name" value="PRK09162.1"/>
    <property type="match status" value="1"/>
</dbReference>
<dbReference type="Proteomes" id="UP000005953">
    <property type="component" value="Unassembled WGS sequence"/>
</dbReference>
<dbReference type="CDD" id="cd06223">
    <property type="entry name" value="PRTases_typeI"/>
    <property type="match status" value="1"/>
</dbReference>
<dbReference type="InterPro" id="IPR000836">
    <property type="entry name" value="PRTase_dom"/>
</dbReference>
<reference evidence="4 5" key="1">
    <citation type="submission" date="2006-02" db="EMBL/GenBank/DDBJ databases">
        <authorList>
            <person name="Pinhassi J."/>
            <person name="Pedros-Alio C."/>
            <person name="Ferriera S."/>
            <person name="Johnson J."/>
            <person name="Kravitz S."/>
            <person name="Halpern A."/>
            <person name="Remington K."/>
            <person name="Beeson K."/>
            <person name="Tran B."/>
            <person name="Rogers Y.-H."/>
            <person name="Friedman R."/>
            <person name="Venter J.C."/>
        </authorList>
    </citation>
    <scope>NUCLEOTIDE SEQUENCE [LARGE SCALE GENOMIC DNA]</scope>
    <source>
        <strain evidence="4 5">MED297</strain>
    </source>
</reference>
<dbReference type="Pfam" id="PF00156">
    <property type="entry name" value="Pribosyltran"/>
    <property type="match status" value="1"/>
</dbReference>
<dbReference type="Gene3D" id="3.40.50.2020">
    <property type="match status" value="1"/>
</dbReference>
<dbReference type="PANTHER" id="PTHR43340:SF1">
    <property type="entry name" value="HYPOXANTHINE PHOSPHORIBOSYLTRANSFERASE"/>
    <property type="match status" value="1"/>
</dbReference>
<dbReference type="EC" id="2.4.2.8" evidence="4"/>
<evidence type="ECO:0000256" key="1">
    <source>
        <dbReference type="ARBA" id="ARBA00048811"/>
    </source>
</evidence>
<dbReference type="GO" id="GO:0032264">
    <property type="term" value="P:IMP salvage"/>
    <property type="evidence" value="ECO:0007669"/>
    <property type="project" value="TreeGrafter"/>
</dbReference>
<evidence type="ECO:0000313" key="4">
    <source>
        <dbReference type="EMBL" id="EAR11255.1"/>
    </source>
</evidence>
<dbReference type="GO" id="GO:0004422">
    <property type="term" value="F:hypoxanthine phosphoribosyltransferase activity"/>
    <property type="evidence" value="ECO:0007669"/>
    <property type="project" value="TreeGrafter"/>
</dbReference>
<evidence type="ECO:0000259" key="3">
    <source>
        <dbReference type="Pfam" id="PF00156"/>
    </source>
</evidence>
<sequence length="187" mass="20963">MVAIPAEIQQVMREAECLFSESQVERAIDNIAADISETMAEKNPIVFSVMNGGMVLTGKLVTKLGFPLEISYLHATRFRHDNNTKSPDIEWRAHPQQNLKGRTILIVDDIYDEGATLGAIVDHCKAEGVGEIHIAVLVDKQHDRKARPDIIPDYIGLQCEDRFVFGYGMDYKGYWRNAPGIYAVKEG</sequence>
<comment type="caution">
    <text evidence="4">The sequence shown here is derived from an EMBL/GenBank/DDBJ whole genome shotgun (WGS) entry which is preliminary data.</text>
</comment>
<organism evidence="4 5">
    <name type="scientific">Reinekea blandensis MED297</name>
    <dbReference type="NCBI Taxonomy" id="314283"/>
    <lineage>
        <taxon>Bacteria</taxon>
        <taxon>Pseudomonadati</taxon>
        <taxon>Pseudomonadota</taxon>
        <taxon>Gammaproteobacteria</taxon>
        <taxon>Oceanospirillales</taxon>
        <taxon>Saccharospirillaceae</taxon>
        <taxon>Reinekea</taxon>
    </lineage>
</organism>
<dbReference type="HOGENOM" id="CLU_073615_2_0_6"/>
<keyword evidence="4" id="KW-0808">Transferase</keyword>
<dbReference type="AlphaFoldDB" id="A4B9F4"/>
<dbReference type="OrthoDB" id="9802824at2"/>
<protein>
    <submittedName>
        <fullName evidence="4">Hypoxanthine-guanine phosphoribosyltransferase</fullName>
        <ecNumber evidence="4">2.4.2.8</ecNumber>
    </submittedName>
</protein>
<keyword evidence="4" id="KW-0328">Glycosyltransferase</keyword>
<dbReference type="RefSeq" id="WP_008044783.1">
    <property type="nucleotide sequence ID" value="NZ_CH724151.1"/>
</dbReference>
<name>A4B9F4_9GAMM</name>
<evidence type="ECO:0000313" key="5">
    <source>
        <dbReference type="Proteomes" id="UP000005953"/>
    </source>
</evidence>
<dbReference type="GO" id="GO:0005829">
    <property type="term" value="C:cytosol"/>
    <property type="evidence" value="ECO:0007669"/>
    <property type="project" value="TreeGrafter"/>
</dbReference>
<dbReference type="EMBL" id="AAOE01000001">
    <property type="protein sequence ID" value="EAR11255.1"/>
    <property type="molecule type" value="Genomic_DNA"/>
</dbReference>